<dbReference type="InterPro" id="IPR036847">
    <property type="entry name" value="RimP_C_sf"/>
</dbReference>
<comment type="similarity">
    <text evidence="3">Belongs to the RimP family.</text>
</comment>
<accession>A0ABV9NQF5</accession>
<dbReference type="SUPFAM" id="SSF75420">
    <property type="entry name" value="YhbC-like, N-terminal domain"/>
    <property type="match status" value="1"/>
</dbReference>
<dbReference type="Gene3D" id="2.30.30.180">
    <property type="entry name" value="Ribosome maturation factor RimP, C-terminal domain"/>
    <property type="match status" value="1"/>
</dbReference>
<dbReference type="CDD" id="cd01734">
    <property type="entry name" value="YlxS_C"/>
    <property type="match status" value="1"/>
</dbReference>
<feature type="domain" description="Ribosome maturation factor RimP N-terminal" evidence="4">
    <location>
        <begin position="13"/>
        <end position="84"/>
    </location>
</feature>
<dbReference type="NCBIfam" id="NF000928">
    <property type="entry name" value="PRK00092.1-2"/>
    <property type="match status" value="1"/>
</dbReference>
<dbReference type="InterPro" id="IPR035956">
    <property type="entry name" value="RimP_N_sf"/>
</dbReference>
<protein>
    <recommendedName>
        <fullName evidence="3">Ribosome maturation factor RimP</fullName>
    </recommendedName>
</protein>
<organism evidence="6 7">
    <name type="scientific">Bacillus daqingensis</name>
    <dbReference type="NCBI Taxonomy" id="872396"/>
    <lineage>
        <taxon>Bacteria</taxon>
        <taxon>Bacillati</taxon>
        <taxon>Bacillota</taxon>
        <taxon>Bacilli</taxon>
        <taxon>Bacillales</taxon>
        <taxon>Bacillaceae</taxon>
        <taxon>Bacillus</taxon>
    </lineage>
</organism>
<dbReference type="InterPro" id="IPR003728">
    <property type="entry name" value="Ribosome_maturation_RimP"/>
</dbReference>
<dbReference type="Pfam" id="PF17384">
    <property type="entry name" value="DUF150_C"/>
    <property type="match status" value="1"/>
</dbReference>
<dbReference type="Pfam" id="PF02576">
    <property type="entry name" value="RimP_N"/>
    <property type="match status" value="1"/>
</dbReference>
<comment type="function">
    <text evidence="3">Required for maturation of 30S ribosomal subunits.</text>
</comment>
<keyword evidence="7" id="KW-1185">Reference proteome</keyword>
<evidence type="ECO:0000256" key="3">
    <source>
        <dbReference type="HAMAP-Rule" id="MF_01077"/>
    </source>
</evidence>
<name>A0ABV9NQF5_9BACI</name>
<evidence type="ECO:0000256" key="1">
    <source>
        <dbReference type="ARBA" id="ARBA00022490"/>
    </source>
</evidence>
<evidence type="ECO:0000313" key="6">
    <source>
        <dbReference type="EMBL" id="MFC4735643.1"/>
    </source>
</evidence>
<dbReference type="SUPFAM" id="SSF74942">
    <property type="entry name" value="YhbC-like, C-terminal domain"/>
    <property type="match status" value="1"/>
</dbReference>
<evidence type="ECO:0000259" key="5">
    <source>
        <dbReference type="Pfam" id="PF17384"/>
    </source>
</evidence>
<evidence type="ECO:0000313" key="7">
    <source>
        <dbReference type="Proteomes" id="UP001595896"/>
    </source>
</evidence>
<feature type="domain" description="Ribosome maturation factor RimP C-terminal" evidence="5">
    <location>
        <begin position="87"/>
        <end position="154"/>
    </location>
</feature>
<dbReference type="InterPro" id="IPR028989">
    <property type="entry name" value="RimP_N"/>
</dbReference>
<gene>
    <name evidence="3 6" type="primary">rimP</name>
    <name evidence="6" type="ORF">ACFO4L_03495</name>
</gene>
<keyword evidence="1 3" id="KW-0963">Cytoplasm</keyword>
<dbReference type="PANTHER" id="PTHR33867:SF1">
    <property type="entry name" value="RIBOSOME MATURATION FACTOR RIMP"/>
    <property type="match status" value="1"/>
</dbReference>
<sequence length="156" mass="17695">MSRTIQQAVEQLAAPILEELELELVDVEFQKEGKNWFLRVFIDSDHGVDLDDCTKVSERLSESLDIEDPIEQAYYLEVSSPGAERPLKKKQDIEKAVGKNVHVTTYAPVEGDKVFEGELQHFENDTLHIAVKQKHKIVVKKVPYAQVAKARLAVIL</sequence>
<evidence type="ECO:0000256" key="2">
    <source>
        <dbReference type="ARBA" id="ARBA00022517"/>
    </source>
</evidence>
<dbReference type="HAMAP" id="MF_01077">
    <property type="entry name" value="RimP"/>
    <property type="match status" value="1"/>
</dbReference>
<evidence type="ECO:0000259" key="4">
    <source>
        <dbReference type="Pfam" id="PF02576"/>
    </source>
</evidence>
<reference evidence="7" key="1">
    <citation type="journal article" date="2019" name="Int. J. Syst. Evol. Microbiol.">
        <title>The Global Catalogue of Microorganisms (GCM) 10K type strain sequencing project: providing services to taxonomists for standard genome sequencing and annotation.</title>
        <authorList>
            <consortium name="The Broad Institute Genomics Platform"/>
            <consortium name="The Broad Institute Genome Sequencing Center for Infectious Disease"/>
            <person name="Wu L."/>
            <person name="Ma J."/>
        </authorList>
    </citation>
    <scope>NUCLEOTIDE SEQUENCE [LARGE SCALE GENOMIC DNA]</scope>
    <source>
        <strain evidence="7">JCM 12165</strain>
    </source>
</reference>
<dbReference type="Proteomes" id="UP001595896">
    <property type="component" value="Unassembled WGS sequence"/>
</dbReference>
<comment type="caution">
    <text evidence="6">The sequence shown here is derived from an EMBL/GenBank/DDBJ whole genome shotgun (WGS) entry which is preliminary data.</text>
</comment>
<comment type="subcellular location">
    <subcellularLocation>
        <location evidence="3">Cytoplasm</location>
    </subcellularLocation>
</comment>
<dbReference type="Gene3D" id="3.30.300.70">
    <property type="entry name" value="RimP-like superfamily, N-terminal"/>
    <property type="match status" value="1"/>
</dbReference>
<dbReference type="EMBL" id="JBHSGK010000003">
    <property type="protein sequence ID" value="MFC4735643.1"/>
    <property type="molecule type" value="Genomic_DNA"/>
</dbReference>
<dbReference type="PANTHER" id="PTHR33867">
    <property type="entry name" value="RIBOSOME MATURATION FACTOR RIMP"/>
    <property type="match status" value="1"/>
</dbReference>
<dbReference type="RefSeq" id="WP_377908265.1">
    <property type="nucleotide sequence ID" value="NZ_JBHSGK010000003.1"/>
</dbReference>
<keyword evidence="2 3" id="KW-0690">Ribosome biogenesis</keyword>
<proteinExistence type="inferred from homology"/>
<dbReference type="InterPro" id="IPR028998">
    <property type="entry name" value="RimP_C"/>
</dbReference>